<dbReference type="GO" id="GO:0005737">
    <property type="term" value="C:cytoplasm"/>
    <property type="evidence" value="ECO:0007669"/>
    <property type="project" value="TreeGrafter"/>
</dbReference>
<keyword evidence="4" id="KW-1185">Reference proteome</keyword>
<dbReference type="InterPro" id="IPR040044">
    <property type="entry name" value="SRR1L"/>
</dbReference>
<evidence type="ECO:0000259" key="2">
    <source>
        <dbReference type="Pfam" id="PF07985"/>
    </source>
</evidence>
<dbReference type="InterPro" id="IPR012942">
    <property type="entry name" value="SRR1-like"/>
</dbReference>
<protein>
    <recommendedName>
        <fullName evidence="2">SRR1-like domain-containing protein</fullName>
    </recommendedName>
</protein>
<dbReference type="Proteomes" id="UP001293593">
    <property type="component" value="Unassembled WGS sequence"/>
</dbReference>
<organism evidence="3 4">
    <name type="scientific">Acacia crassicarpa</name>
    <name type="common">northern wattle</name>
    <dbReference type="NCBI Taxonomy" id="499986"/>
    <lineage>
        <taxon>Eukaryota</taxon>
        <taxon>Viridiplantae</taxon>
        <taxon>Streptophyta</taxon>
        <taxon>Embryophyta</taxon>
        <taxon>Tracheophyta</taxon>
        <taxon>Spermatophyta</taxon>
        <taxon>Magnoliopsida</taxon>
        <taxon>eudicotyledons</taxon>
        <taxon>Gunneridae</taxon>
        <taxon>Pentapetalae</taxon>
        <taxon>rosids</taxon>
        <taxon>fabids</taxon>
        <taxon>Fabales</taxon>
        <taxon>Fabaceae</taxon>
        <taxon>Caesalpinioideae</taxon>
        <taxon>mimosoid clade</taxon>
        <taxon>Acacieae</taxon>
        <taxon>Acacia</taxon>
    </lineage>
</organism>
<name>A0AAE1TE43_9FABA</name>
<dbReference type="AlphaFoldDB" id="A0AAE1TE43"/>
<evidence type="ECO:0000313" key="3">
    <source>
        <dbReference type="EMBL" id="KAK4280430.1"/>
    </source>
</evidence>
<evidence type="ECO:0000313" key="4">
    <source>
        <dbReference type="Proteomes" id="UP001293593"/>
    </source>
</evidence>
<sequence>MQMIVLYGIGSLELNKNSRLQLSLAILMQKHFNWIGDIQVFDPVLSVTECRVIKAFGCSILSLHQYRRWRALKPTLFFMPHCSSMLYSDFLKANWESSLLSNIVLFANSFNEYARKDPYRDLDSMWYLYGARRFTKELRMNITFDEDYYNAFHRLTWHFFSQVKDAQLQSWNKFMNELSRRRVVIHE</sequence>
<comment type="caution">
    <text evidence="3">The sequence shown here is derived from an EMBL/GenBank/DDBJ whole genome shotgun (WGS) entry which is preliminary data.</text>
</comment>
<feature type="domain" description="SRR1-like" evidence="2">
    <location>
        <begin position="2"/>
        <end position="159"/>
    </location>
</feature>
<gene>
    <name evidence="3" type="ORF">QN277_012055</name>
</gene>
<proteinExistence type="inferred from homology"/>
<reference evidence="3" key="1">
    <citation type="submission" date="2023-10" db="EMBL/GenBank/DDBJ databases">
        <title>Chromosome-level genome of the transformable northern wattle, Acacia crassicarpa.</title>
        <authorList>
            <person name="Massaro I."/>
            <person name="Sinha N.R."/>
            <person name="Poethig S."/>
            <person name="Leichty A.R."/>
        </authorList>
    </citation>
    <scope>NUCLEOTIDE SEQUENCE</scope>
    <source>
        <strain evidence="3">Acra3RX</strain>
        <tissue evidence="3">Leaf</tissue>
    </source>
</reference>
<dbReference type="GO" id="GO:0005634">
    <property type="term" value="C:nucleus"/>
    <property type="evidence" value="ECO:0007669"/>
    <property type="project" value="TreeGrafter"/>
</dbReference>
<dbReference type="PANTHER" id="PTHR28626">
    <property type="entry name" value="SRR1-LIKE PROTEIN"/>
    <property type="match status" value="1"/>
</dbReference>
<accession>A0AAE1TE43</accession>
<comment type="similarity">
    <text evidence="1">Belongs to the SRR1 family.</text>
</comment>
<dbReference type="Pfam" id="PF07985">
    <property type="entry name" value="SRR1"/>
    <property type="match status" value="1"/>
</dbReference>
<dbReference type="EMBL" id="JAWXYG010000002">
    <property type="protein sequence ID" value="KAK4280430.1"/>
    <property type="molecule type" value="Genomic_DNA"/>
</dbReference>
<dbReference type="PANTHER" id="PTHR28626:SF3">
    <property type="entry name" value="SRR1-LIKE PROTEIN"/>
    <property type="match status" value="1"/>
</dbReference>
<evidence type="ECO:0000256" key="1">
    <source>
        <dbReference type="ARBA" id="ARBA00009856"/>
    </source>
</evidence>